<keyword evidence="2" id="KW-0001">2Fe-2S</keyword>
<dbReference type="Pfam" id="PF24877">
    <property type="entry name" value="ILV_EDD_C"/>
    <property type="match status" value="1"/>
</dbReference>
<reference evidence="10 11" key="1">
    <citation type="submission" date="2019-09" db="EMBL/GenBank/DDBJ databases">
        <title>Actinomadura physcomitrii sp. nov., a novel actinomycete isolated from moss [Physcomitrium sphaericum (Ludw) Fuernr].</title>
        <authorList>
            <person name="Liu C."/>
            <person name="Zhuang X."/>
        </authorList>
    </citation>
    <scope>NUCLEOTIDE SEQUENCE [LARGE SCALE GENOMIC DNA]</scope>
    <source>
        <strain evidence="10 11">CYP1-1B</strain>
    </source>
</reference>
<dbReference type="PROSITE" id="PS00886">
    <property type="entry name" value="ILVD_EDD_1"/>
    <property type="match status" value="1"/>
</dbReference>
<gene>
    <name evidence="10" type="ORF">F9B16_26280</name>
</gene>
<dbReference type="InterPro" id="IPR000581">
    <property type="entry name" value="ILV_EDD_N"/>
</dbReference>
<evidence type="ECO:0000256" key="5">
    <source>
        <dbReference type="ARBA" id="ARBA00023014"/>
    </source>
</evidence>
<keyword evidence="7" id="KW-0028">Amino-acid biosynthesis</keyword>
<evidence type="ECO:0000256" key="6">
    <source>
        <dbReference type="ARBA" id="ARBA00023239"/>
    </source>
</evidence>
<sequence length="596" mass="63871">MPPTEHVKGKLRSQAWWDDPANPEMTALYLERFLNFGLTAAELQSGRPIIGIAQTGNDLVPCNRHHLDLADRVRDGIRDGGGIPFEFPVHPLQETGKRPTAALDRNLAYLGLVEVLYGYPLDGVVLTTGCDKTTPACLMAAATVNVPAIVLSGGPMLNGYHNGMRTGSGLVIWRSKRLLASGEIDYAEYMSRVCASAPSIGHCNTMGTALSMNSLAEALGMSLPGCAAIPAPYRERAQMAYDTGRRAVALVHEDVTPRRIMTMRAFENAIVVASAIAASTNVPIHINAIARHTGVALSNQDWQRVGADVPVLANTAPAGEYLGEDFYRAGGVPGVMRSLLTAGRLHGDAMTVSGHTVAENLADVPPADPAVIRPFHDPVSPRGGLLVMSGNLFDSAVMKTSVITDDFRARYLPDLGRPQTVDLRAIVFDGPEDYHARIEDPELDIDDHCILVIRYTGPIGYPGSAEVVNMELPSAVARRGVTSLPALGDGRQSGTSDAPSILNASPEAAIGGNLAIVRTGDRIRIDLDNARVDVLLPEEEIAARRAEHIPPAFENQTPWQEIYRSTVGQLDSGGCLELAVAYQNLTDTKGIPRDSH</sequence>
<dbReference type="GO" id="GO:0016836">
    <property type="term" value="F:hydro-lyase activity"/>
    <property type="evidence" value="ECO:0007669"/>
    <property type="project" value="UniProtKB-ARBA"/>
</dbReference>
<dbReference type="Proteomes" id="UP000483004">
    <property type="component" value="Unassembled WGS sequence"/>
</dbReference>
<evidence type="ECO:0000256" key="7">
    <source>
        <dbReference type="ARBA" id="ARBA00023304"/>
    </source>
</evidence>
<dbReference type="InterPro" id="IPR037237">
    <property type="entry name" value="IlvD/EDD_N"/>
</dbReference>
<dbReference type="InterPro" id="IPR020558">
    <property type="entry name" value="DiOHA_6PGluconate_deHydtase_CS"/>
</dbReference>
<dbReference type="SUPFAM" id="SSF143975">
    <property type="entry name" value="IlvD/EDD N-terminal domain-like"/>
    <property type="match status" value="1"/>
</dbReference>
<evidence type="ECO:0000256" key="3">
    <source>
        <dbReference type="ARBA" id="ARBA00022723"/>
    </source>
</evidence>
<dbReference type="GO" id="GO:0046872">
    <property type="term" value="F:metal ion binding"/>
    <property type="evidence" value="ECO:0007669"/>
    <property type="project" value="UniProtKB-KW"/>
</dbReference>
<keyword evidence="7" id="KW-0100">Branched-chain amino acid biosynthesis</keyword>
<dbReference type="NCBIfam" id="NF004784">
    <property type="entry name" value="PRK06131.1"/>
    <property type="match status" value="1"/>
</dbReference>
<evidence type="ECO:0000313" key="10">
    <source>
        <dbReference type="EMBL" id="KAB2375362.1"/>
    </source>
</evidence>
<proteinExistence type="inferred from homology"/>
<dbReference type="Pfam" id="PF00920">
    <property type="entry name" value="ILVD_EDD_N"/>
    <property type="match status" value="1"/>
</dbReference>
<dbReference type="AlphaFoldDB" id="A0A6L3VNA5"/>
<evidence type="ECO:0000259" key="8">
    <source>
        <dbReference type="Pfam" id="PF00920"/>
    </source>
</evidence>
<dbReference type="PANTHER" id="PTHR43183:SF1">
    <property type="entry name" value="HYPOTHETICAL DIHYDROXY-ACID DEHYDRATASE (EUROFUNG)-RELATED"/>
    <property type="match status" value="1"/>
</dbReference>
<comment type="similarity">
    <text evidence="1">Belongs to the IlvD/Edd family.</text>
</comment>
<dbReference type="EMBL" id="WBMR01000086">
    <property type="protein sequence ID" value="KAB2375362.1"/>
    <property type="molecule type" value="Genomic_DNA"/>
</dbReference>
<feature type="domain" description="Dihydroxy-acid/6-phosphogluconate dehydratase C-terminal" evidence="9">
    <location>
        <begin position="371"/>
        <end position="573"/>
    </location>
</feature>
<dbReference type="RefSeq" id="WP_151542807.1">
    <property type="nucleotide sequence ID" value="NZ_WBMR01000086.1"/>
</dbReference>
<organism evidence="10 11">
    <name type="scientific">Actinomadura montaniterrae</name>
    <dbReference type="NCBI Taxonomy" id="1803903"/>
    <lineage>
        <taxon>Bacteria</taxon>
        <taxon>Bacillati</taxon>
        <taxon>Actinomycetota</taxon>
        <taxon>Actinomycetes</taxon>
        <taxon>Streptosporangiales</taxon>
        <taxon>Thermomonosporaceae</taxon>
        <taxon>Actinomadura</taxon>
    </lineage>
</organism>
<evidence type="ECO:0000256" key="2">
    <source>
        <dbReference type="ARBA" id="ARBA00022714"/>
    </source>
</evidence>
<accession>A0A6L3VNA5</accession>
<evidence type="ECO:0000259" key="9">
    <source>
        <dbReference type="Pfam" id="PF24877"/>
    </source>
</evidence>
<protein>
    <submittedName>
        <fullName evidence="10">Dihydroxy-acid dehydratase family protein</fullName>
    </submittedName>
</protein>
<comment type="caution">
    <text evidence="10">The sequence shown here is derived from an EMBL/GenBank/DDBJ whole genome shotgun (WGS) entry which is preliminary data.</text>
</comment>
<dbReference type="InterPro" id="IPR042096">
    <property type="entry name" value="Dihydro-acid_dehy_C"/>
</dbReference>
<evidence type="ECO:0000313" key="11">
    <source>
        <dbReference type="Proteomes" id="UP000483004"/>
    </source>
</evidence>
<evidence type="ECO:0000256" key="1">
    <source>
        <dbReference type="ARBA" id="ARBA00006486"/>
    </source>
</evidence>
<keyword evidence="3" id="KW-0479">Metal-binding</keyword>
<dbReference type="InterPro" id="IPR056740">
    <property type="entry name" value="ILV_EDD_C"/>
</dbReference>
<keyword evidence="11" id="KW-1185">Reference proteome</keyword>
<keyword evidence="4" id="KW-0408">Iron</keyword>
<dbReference type="GO" id="GO:0009082">
    <property type="term" value="P:branched-chain amino acid biosynthetic process"/>
    <property type="evidence" value="ECO:0007669"/>
    <property type="project" value="UniProtKB-KW"/>
</dbReference>
<feature type="domain" description="Dihydroxy-acid/6-phosphogluconate dehydratase N-terminal" evidence="8">
    <location>
        <begin position="47"/>
        <end position="360"/>
    </location>
</feature>
<keyword evidence="6" id="KW-0456">Lyase</keyword>
<dbReference type="Gene3D" id="3.50.30.80">
    <property type="entry name" value="IlvD/EDD C-terminal domain-like"/>
    <property type="match status" value="1"/>
</dbReference>
<dbReference type="SUPFAM" id="SSF52016">
    <property type="entry name" value="LeuD/IlvD-like"/>
    <property type="match status" value="1"/>
</dbReference>
<dbReference type="GO" id="GO:0051537">
    <property type="term" value="F:2 iron, 2 sulfur cluster binding"/>
    <property type="evidence" value="ECO:0007669"/>
    <property type="project" value="UniProtKB-KW"/>
</dbReference>
<dbReference type="OrthoDB" id="9807077at2"/>
<keyword evidence="5" id="KW-0411">Iron-sulfur</keyword>
<dbReference type="InterPro" id="IPR052352">
    <property type="entry name" value="Sugar_Degrad_Dehydratases"/>
</dbReference>
<evidence type="ECO:0000256" key="4">
    <source>
        <dbReference type="ARBA" id="ARBA00023004"/>
    </source>
</evidence>
<dbReference type="NCBIfam" id="NF009560">
    <property type="entry name" value="PRK13017.1"/>
    <property type="match status" value="1"/>
</dbReference>
<dbReference type="PANTHER" id="PTHR43183">
    <property type="entry name" value="HYPOTHETICAL DIHYDROXYACID DEHYDRATASE (EUROFUNG)-RELATED"/>
    <property type="match status" value="1"/>
</dbReference>
<name>A0A6L3VNA5_9ACTN</name>